<dbReference type="PROSITE" id="PS00211">
    <property type="entry name" value="ABC_TRANSPORTER_1"/>
    <property type="match status" value="1"/>
</dbReference>
<dbReference type="OrthoDB" id="5298313at2"/>
<feature type="transmembrane region" description="Helical" evidence="8">
    <location>
        <begin position="74"/>
        <end position="96"/>
    </location>
</feature>
<sequence length="600" mass="67752">MRATTHYDPQDEQVERDHIRTLKTLWNYIWPKGNEGFKGRVIASLSCLLLTKVLSVYTPVIYKHLIDRFTIDDLLVALPLGLIFAYGAAKIAQSFFGELRDFLFMKVSQRTRRLASLKTFEHLHHLPLQFHLERQTGGISRVIERGTRAIRFVLSFLVFNIGPTILELAMVAGLLTYFFDFRFAMVVGITVSIYILMTVQVTEWRLKYRRDMNQKDTLANSKAIDSLLNFETVKYFGNERFEFQRYDKALEGFEDAALKSQGSLLLLNVGQQLVIGLGTITILYLAAMGVMDKTLTIGDFVMINTYMLQLFIPLNFLGFVYREIKQSLIDMDKMFELIEIEPSIKDEDDAPELAVNSGAIEFRQVSFHYHSHRPILKGVSFTIYPGETVALVGPSGAGKSTISRLLMRFYDVCEGAVLIDGQDIRTVTQESLRKAIGIVPQDTVLFNDTIGYNIHYGNPAKPETDIPKAAASAKIGTFVESLKDTYETKVGERGLKLSGGEKQRVAIARAILKDPKILLFDEATSALDTKTEREIQGSLDAITRGRSTLVIAHRLSTIVNADRILVLSQGEIVEKGTHDELLAAQGEYFRMWNRQQQSSD</sequence>
<dbReference type="Pfam" id="PF00005">
    <property type="entry name" value="ABC_tran"/>
    <property type="match status" value="1"/>
</dbReference>
<dbReference type="CDD" id="cd03253">
    <property type="entry name" value="ABCC_ATM1_transporter"/>
    <property type="match status" value="1"/>
</dbReference>
<keyword evidence="4" id="KW-0547">Nucleotide-binding</keyword>
<organism evidence="11 12">
    <name type="scientific">Pseudobacteriovorax antillogorgiicola</name>
    <dbReference type="NCBI Taxonomy" id="1513793"/>
    <lineage>
        <taxon>Bacteria</taxon>
        <taxon>Pseudomonadati</taxon>
        <taxon>Bdellovibrionota</taxon>
        <taxon>Oligoflexia</taxon>
        <taxon>Oligoflexales</taxon>
        <taxon>Pseudobacteriovoracaceae</taxon>
        <taxon>Pseudobacteriovorax</taxon>
    </lineage>
</organism>
<feature type="transmembrane region" description="Helical" evidence="8">
    <location>
        <begin position="306"/>
        <end position="324"/>
    </location>
</feature>
<feature type="transmembrane region" description="Helical" evidence="8">
    <location>
        <begin position="149"/>
        <end position="175"/>
    </location>
</feature>
<dbReference type="PROSITE" id="PS50929">
    <property type="entry name" value="ABC_TM1F"/>
    <property type="match status" value="1"/>
</dbReference>
<feature type="domain" description="ABC transmembrane type-1" evidence="10">
    <location>
        <begin position="42"/>
        <end position="326"/>
    </location>
</feature>
<evidence type="ECO:0000313" key="12">
    <source>
        <dbReference type="Proteomes" id="UP000192907"/>
    </source>
</evidence>
<dbReference type="SMART" id="SM00382">
    <property type="entry name" value="AAA"/>
    <property type="match status" value="1"/>
</dbReference>
<dbReference type="RefSeq" id="WP_132322378.1">
    <property type="nucleotide sequence ID" value="NZ_FWZT01000018.1"/>
</dbReference>
<comment type="subcellular location">
    <subcellularLocation>
        <location evidence="1">Cell membrane</location>
        <topology evidence="1">Multi-pass membrane protein</topology>
    </subcellularLocation>
</comment>
<dbReference type="InterPro" id="IPR036640">
    <property type="entry name" value="ABC1_TM_sf"/>
</dbReference>
<evidence type="ECO:0000256" key="8">
    <source>
        <dbReference type="SAM" id="Phobius"/>
    </source>
</evidence>
<dbReference type="FunFam" id="3.40.50.300:FF:000186">
    <property type="entry name" value="ATP-binding cassette sub-family B member 7, mitochondrial"/>
    <property type="match status" value="1"/>
</dbReference>
<dbReference type="EMBL" id="FWZT01000018">
    <property type="protein sequence ID" value="SMF56706.1"/>
    <property type="molecule type" value="Genomic_DNA"/>
</dbReference>
<dbReference type="InterPro" id="IPR039421">
    <property type="entry name" value="Type_1_exporter"/>
</dbReference>
<evidence type="ECO:0000256" key="7">
    <source>
        <dbReference type="ARBA" id="ARBA00023136"/>
    </source>
</evidence>
<dbReference type="InterPro" id="IPR017871">
    <property type="entry name" value="ABC_transporter-like_CS"/>
</dbReference>
<dbReference type="InterPro" id="IPR003439">
    <property type="entry name" value="ABC_transporter-like_ATP-bd"/>
</dbReference>
<dbReference type="InterPro" id="IPR003593">
    <property type="entry name" value="AAA+_ATPase"/>
</dbReference>
<feature type="domain" description="ABC transporter" evidence="9">
    <location>
        <begin position="360"/>
        <end position="594"/>
    </location>
</feature>
<evidence type="ECO:0000256" key="4">
    <source>
        <dbReference type="ARBA" id="ARBA00022741"/>
    </source>
</evidence>
<name>A0A1Y6CE76_9BACT</name>
<dbReference type="GO" id="GO:0016887">
    <property type="term" value="F:ATP hydrolysis activity"/>
    <property type="evidence" value="ECO:0007669"/>
    <property type="project" value="InterPro"/>
</dbReference>
<dbReference type="SUPFAM" id="SSF90123">
    <property type="entry name" value="ABC transporter transmembrane region"/>
    <property type="match status" value="1"/>
</dbReference>
<keyword evidence="2" id="KW-0813">Transport</keyword>
<protein>
    <submittedName>
        <fullName evidence="11">ATP-binding cassette, subfamily B</fullName>
    </submittedName>
</protein>
<accession>A0A1Y6CE76</accession>
<dbReference type="GO" id="GO:0140359">
    <property type="term" value="F:ABC-type transporter activity"/>
    <property type="evidence" value="ECO:0007669"/>
    <property type="project" value="InterPro"/>
</dbReference>
<evidence type="ECO:0000256" key="5">
    <source>
        <dbReference type="ARBA" id="ARBA00022840"/>
    </source>
</evidence>
<dbReference type="InterPro" id="IPR027417">
    <property type="entry name" value="P-loop_NTPase"/>
</dbReference>
<evidence type="ECO:0000256" key="6">
    <source>
        <dbReference type="ARBA" id="ARBA00022989"/>
    </source>
</evidence>
<evidence type="ECO:0000259" key="10">
    <source>
        <dbReference type="PROSITE" id="PS50929"/>
    </source>
</evidence>
<evidence type="ECO:0000256" key="1">
    <source>
        <dbReference type="ARBA" id="ARBA00004651"/>
    </source>
</evidence>
<dbReference type="Gene3D" id="3.40.50.300">
    <property type="entry name" value="P-loop containing nucleotide triphosphate hydrolases"/>
    <property type="match status" value="1"/>
</dbReference>
<keyword evidence="12" id="KW-1185">Reference proteome</keyword>
<dbReference type="CDD" id="cd18582">
    <property type="entry name" value="ABC_6TM_ATM1_ABCB7"/>
    <property type="match status" value="1"/>
</dbReference>
<dbReference type="Gene3D" id="1.20.1560.10">
    <property type="entry name" value="ABC transporter type 1, transmembrane domain"/>
    <property type="match status" value="1"/>
</dbReference>
<feature type="transmembrane region" description="Helical" evidence="8">
    <location>
        <begin position="41"/>
        <end position="62"/>
    </location>
</feature>
<dbReference type="STRING" id="1513793.SAMN06296036_11853"/>
<proteinExistence type="predicted"/>
<dbReference type="InterPro" id="IPR011527">
    <property type="entry name" value="ABC1_TM_dom"/>
</dbReference>
<evidence type="ECO:0000313" key="11">
    <source>
        <dbReference type="EMBL" id="SMF56706.1"/>
    </source>
</evidence>
<dbReference type="SUPFAM" id="SSF52540">
    <property type="entry name" value="P-loop containing nucleoside triphosphate hydrolases"/>
    <property type="match status" value="1"/>
</dbReference>
<evidence type="ECO:0000256" key="3">
    <source>
        <dbReference type="ARBA" id="ARBA00022692"/>
    </source>
</evidence>
<dbReference type="PANTHER" id="PTHR24221:SF654">
    <property type="entry name" value="ATP-BINDING CASSETTE SUB-FAMILY B MEMBER 6"/>
    <property type="match status" value="1"/>
</dbReference>
<reference evidence="12" key="1">
    <citation type="submission" date="2017-04" db="EMBL/GenBank/DDBJ databases">
        <authorList>
            <person name="Varghese N."/>
            <person name="Submissions S."/>
        </authorList>
    </citation>
    <scope>NUCLEOTIDE SEQUENCE [LARGE SCALE GENOMIC DNA]</scope>
    <source>
        <strain evidence="12">RKEM611</strain>
    </source>
</reference>
<gene>
    <name evidence="11" type="ORF">SAMN06296036_11853</name>
</gene>
<dbReference type="PANTHER" id="PTHR24221">
    <property type="entry name" value="ATP-BINDING CASSETTE SUB-FAMILY B"/>
    <property type="match status" value="1"/>
</dbReference>
<dbReference type="GO" id="GO:0005524">
    <property type="term" value="F:ATP binding"/>
    <property type="evidence" value="ECO:0007669"/>
    <property type="project" value="UniProtKB-KW"/>
</dbReference>
<evidence type="ECO:0000256" key="2">
    <source>
        <dbReference type="ARBA" id="ARBA00022448"/>
    </source>
</evidence>
<feature type="transmembrane region" description="Helical" evidence="8">
    <location>
        <begin position="181"/>
        <end position="202"/>
    </location>
</feature>
<feature type="transmembrane region" description="Helical" evidence="8">
    <location>
        <begin position="264"/>
        <end position="286"/>
    </location>
</feature>
<dbReference type="PROSITE" id="PS50893">
    <property type="entry name" value="ABC_TRANSPORTER_2"/>
    <property type="match status" value="1"/>
</dbReference>
<keyword evidence="3 8" id="KW-0812">Transmembrane</keyword>
<keyword evidence="6 8" id="KW-1133">Transmembrane helix</keyword>
<keyword evidence="7 8" id="KW-0472">Membrane</keyword>
<keyword evidence="5 11" id="KW-0067">ATP-binding</keyword>
<dbReference type="Proteomes" id="UP000192907">
    <property type="component" value="Unassembled WGS sequence"/>
</dbReference>
<dbReference type="GO" id="GO:0005886">
    <property type="term" value="C:plasma membrane"/>
    <property type="evidence" value="ECO:0007669"/>
    <property type="project" value="UniProtKB-SubCell"/>
</dbReference>
<dbReference type="AlphaFoldDB" id="A0A1Y6CE76"/>
<dbReference type="Pfam" id="PF00664">
    <property type="entry name" value="ABC_membrane"/>
    <property type="match status" value="1"/>
</dbReference>
<evidence type="ECO:0000259" key="9">
    <source>
        <dbReference type="PROSITE" id="PS50893"/>
    </source>
</evidence>